<dbReference type="EMBL" id="JAWZYT010003238">
    <property type="protein sequence ID" value="KAK4299434.1"/>
    <property type="molecule type" value="Genomic_DNA"/>
</dbReference>
<dbReference type="SUPFAM" id="SSF52540">
    <property type="entry name" value="P-loop containing nucleoside triphosphate hydrolases"/>
    <property type="match status" value="1"/>
</dbReference>
<reference evidence="5" key="1">
    <citation type="submission" date="2023-11" db="EMBL/GenBank/DDBJ databases">
        <title>Genome assemblies of two species of porcelain crab, Petrolisthes cinctipes and Petrolisthes manimaculis (Anomura: Porcellanidae).</title>
        <authorList>
            <person name="Angst P."/>
        </authorList>
    </citation>
    <scope>NUCLEOTIDE SEQUENCE</scope>
    <source>
        <strain evidence="5">PB745_02</strain>
        <tissue evidence="5">Gill</tissue>
    </source>
</reference>
<dbReference type="PANTHER" id="PTHR43146">
    <property type="entry name" value="CANCER-RELATED NUCLEOSIDE-TRIPHOSPHATASE"/>
    <property type="match status" value="1"/>
</dbReference>
<dbReference type="Gene3D" id="3.40.50.300">
    <property type="entry name" value="P-loop containing nucleotide triphosphate hydrolases"/>
    <property type="match status" value="1"/>
</dbReference>
<evidence type="ECO:0000313" key="6">
    <source>
        <dbReference type="Proteomes" id="UP001292094"/>
    </source>
</evidence>
<dbReference type="InterPro" id="IPR003593">
    <property type="entry name" value="AAA+_ATPase"/>
</dbReference>
<organism evidence="5 6">
    <name type="scientific">Petrolisthes manimaculis</name>
    <dbReference type="NCBI Taxonomy" id="1843537"/>
    <lineage>
        <taxon>Eukaryota</taxon>
        <taxon>Metazoa</taxon>
        <taxon>Ecdysozoa</taxon>
        <taxon>Arthropoda</taxon>
        <taxon>Crustacea</taxon>
        <taxon>Multicrustacea</taxon>
        <taxon>Malacostraca</taxon>
        <taxon>Eumalacostraca</taxon>
        <taxon>Eucarida</taxon>
        <taxon>Decapoda</taxon>
        <taxon>Pleocyemata</taxon>
        <taxon>Anomura</taxon>
        <taxon>Galatheoidea</taxon>
        <taxon>Porcellanidae</taxon>
        <taxon>Petrolisthes</taxon>
    </lineage>
</organism>
<evidence type="ECO:0000256" key="2">
    <source>
        <dbReference type="ARBA" id="ARBA00022801"/>
    </source>
</evidence>
<evidence type="ECO:0000259" key="4">
    <source>
        <dbReference type="SMART" id="SM00382"/>
    </source>
</evidence>
<dbReference type="Proteomes" id="UP001292094">
    <property type="component" value="Unassembled WGS sequence"/>
</dbReference>
<dbReference type="HAMAP" id="MF_00796">
    <property type="entry name" value="NTPase_1"/>
    <property type="match status" value="1"/>
</dbReference>
<dbReference type="AlphaFoldDB" id="A0AAE1TY53"/>
<dbReference type="PANTHER" id="PTHR43146:SF1">
    <property type="entry name" value="CANCER-RELATED NUCLEOSIDE-TRIPHOSPHATASE"/>
    <property type="match status" value="1"/>
</dbReference>
<dbReference type="GO" id="GO:0017111">
    <property type="term" value="F:ribonucleoside triphosphate phosphatase activity"/>
    <property type="evidence" value="ECO:0007669"/>
    <property type="project" value="InterPro"/>
</dbReference>
<name>A0AAE1TY53_9EUCA</name>
<keyword evidence="6" id="KW-1185">Reference proteome</keyword>
<dbReference type="InterPro" id="IPR027417">
    <property type="entry name" value="P-loop_NTPase"/>
</dbReference>
<keyword evidence="1" id="KW-0547">Nucleotide-binding</keyword>
<accession>A0AAE1TY53</accession>
<protein>
    <recommendedName>
        <fullName evidence="4">AAA+ ATPase domain-containing protein</fullName>
    </recommendedName>
</protein>
<comment type="caution">
    <text evidence="5">The sequence shown here is derived from an EMBL/GenBank/DDBJ whole genome shotgun (WGS) entry which is preliminary data.</text>
</comment>
<dbReference type="InterPro" id="IPR004948">
    <property type="entry name" value="Nuc-triphosphatase_THEP1"/>
</dbReference>
<feature type="domain" description="AAA+ ATPase" evidence="4">
    <location>
        <begin position="4"/>
        <end position="157"/>
    </location>
</feature>
<dbReference type="Pfam" id="PF03266">
    <property type="entry name" value="NTPase_1"/>
    <property type="match status" value="1"/>
</dbReference>
<dbReference type="SMART" id="SM00382">
    <property type="entry name" value="AAA"/>
    <property type="match status" value="1"/>
</dbReference>
<sequence>MAARYKHVAVTGPPGVGKTTLVEKVVKALQLRGSPCSGFYTREVREAGRRSGFDVLTLTGQCAVLARVKPERTGGRHELRVGQYVVDLPAFESLVLPLLQSTQGPTSPHIVVLDEIGKMELMSRKFEMGVKQLLTQSHITLLITIPIPKGRPIPLVEQLRNHSDCLVVNVSHNNRDDPTIIDNILSTLTTSINTWPHH</sequence>
<evidence type="ECO:0000256" key="3">
    <source>
        <dbReference type="ARBA" id="ARBA00022840"/>
    </source>
</evidence>
<keyword evidence="3" id="KW-0067">ATP-binding</keyword>
<evidence type="ECO:0000313" key="5">
    <source>
        <dbReference type="EMBL" id="KAK4299434.1"/>
    </source>
</evidence>
<gene>
    <name evidence="5" type="ORF">Pmani_028282</name>
</gene>
<evidence type="ECO:0000256" key="1">
    <source>
        <dbReference type="ARBA" id="ARBA00022741"/>
    </source>
</evidence>
<proteinExistence type="inferred from homology"/>
<dbReference type="GO" id="GO:0005524">
    <property type="term" value="F:ATP binding"/>
    <property type="evidence" value="ECO:0007669"/>
    <property type="project" value="UniProtKB-KW"/>
</dbReference>
<keyword evidence="2" id="KW-0378">Hydrolase</keyword>